<dbReference type="PANTHER" id="PTHR34278:SF1">
    <property type="entry name" value="PROTEIN THI031, PUTATIVE-RELATED"/>
    <property type="match status" value="1"/>
</dbReference>
<dbReference type="OrthoDB" id="663108at2759"/>
<dbReference type="EMBL" id="JABCRI010000018">
    <property type="protein sequence ID" value="KAF8390574.1"/>
    <property type="molecule type" value="Genomic_DNA"/>
</dbReference>
<accession>A0A835D848</accession>
<dbReference type="Proteomes" id="UP000655225">
    <property type="component" value="Unassembled WGS sequence"/>
</dbReference>
<evidence type="ECO:0000313" key="1">
    <source>
        <dbReference type="EMBL" id="KAF8390574.1"/>
    </source>
</evidence>
<keyword evidence="2" id="KW-1185">Reference proteome</keyword>
<proteinExistence type="predicted"/>
<reference evidence="1 2" key="1">
    <citation type="submission" date="2020-04" db="EMBL/GenBank/DDBJ databases">
        <title>Plant Genome Project.</title>
        <authorList>
            <person name="Zhang R.-G."/>
        </authorList>
    </citation>
    <scope>NUCLEOTIDE SEQUENCE [LARGE SCALE GENOMIC DNA]</scope>
    <source>
        <strain evidence="1">YNK0</strain>
        <tissue evidence="1">Leaf</tissue>
    </source>
</reference>
<name>A0A835D848_TETSI</name>
<protein>
    <submittedName>
        <fullName evidence="1">Uncharacterized protein</fullName>
    </submittedName>
</protein>
<gene>
    <name evidence="1" type="ORF">HHK36_025101</name>
</gene>
<comment type="caution">
    <text evidence="1">The sequence shown here is derived from an EMBL/GenBank/DDBJ whole genome shotgun (WGS) entry which is preliminary data.</text>
</comment>
<organism evidence="1 2">
    <name type="scientific">Tetracentron sinense</name>
    <name type="common">Spur-leaf</name>
    <dbReference type="NCBI Taxonomy" id="13715"/>
    <lineage>
        <taxon>Eukaryota</taxon>
        <taxon>Viridiplantae</taxon>
        <taxon>Streptophyta</taxon>
        <taxon>Embryophyta</taxon>
        <taxon>Tracheophyta</taxon>
        <taxon>Spermatophyta</taxon>
        <taxon>Magnoliopsida</taxon>
        <taxon>Trochodendrales</taxon>
        <taxon>Trochodendraceae</taxon>
        <taxon>Tetracentron</taxon>
    </lineage>
</organism>
<sequence length="198" mass="21825">MKREGHQHGMVRTYWIRQSPGNPRPDIRVINKFESPPTAGLFTKVSSKPTNHSKFTGKCGTPRCRECHTRPACKSKDKAKGTQKLRSSNVATDHRLVTWGVVDKGQGLSYAAGLSATGFLSHLSNDQWDDEVEDDVEDRSPAFHDGVVAVESNWVEEIGSGGSVEADDHDDDGMSFCDVGFVWDQVEGDEGWCLVGEM</sequence>
<dbReference type="PANTHER" id="PTHR34278">
    <property type="entry name" value="PROTEIN THI031, PUTATIVE-RELATED"/>
    <property type="match status" value="1"/>
</dbReference>
<dbReference type="AlphaFoldDB" id="A0A835D848"/>
<evidence type="ECO:0000313" key="2">
    <source>
        <dbReference type="Proteomes" id="UP000655225"/>
    </source>
</evidence>
<dbReference type="OMA" id="PLGEMEH"/>